<feature type="compositionally biased region" description="Polar residues" evidence="1">
    <location>
        <begin position="184"/>
        <end position="197"/>
    </location>
</feature>
<gene>
    <name evidence="2" type="ORF">B0T11DRAFT_75640</name>
</gene>
<reference evidence="2" key="1">
    <citation type="journal article" date="2021" name="Nat. Commun.">
        <title>Genetic determinants of endophytism in the Arabidopsis root mycobiome.</title>
        <authorList>
            <person name="Mesny F."/>
            <person name="Miyauchi S."/>
            <person name="Thiergart T."/>
            <person name="Pickel B."/>
            <person name="Atanasova L."/>
            <person name="Karlsson M."/>
            <person name="Huettel B."/>
            <person name="Barry K.W."/>
            <person name="Haridas S."/>
            <person name="Chen C."/>
            <person name="Bauer D."/>
            <person name="Andreopoulos W."/>
            <person name="Pangilinan J."/>
            <person name="LaButti K."/>
            <person name="Riley R."/>
            <person name="Lipzen A."/>
            <person name="Clum A."/>
            <person name="Drula E."/>
            <person name="Henrissat B."/>
            <person name="Kohler A."/>
            <person name="Grigoriev I.V."/>
            <person name="Martin F.M."/>
            <person name="Hacquard S."/>
        </authorList>
    </citation>
    <scope>NUCLEOTIDE SEQUENCE</scope>
    <source>
        <strain evidence="2">MPI-CAGE-AT-0016</strain>
    </source>
</reference>
<organism evidence="2 3">
    <name type="scientific">Plectosphaerella cucumerina</name>
    <dbReference type="NCBI Taxonomy" id="40658"/>
    <lineage>
        <taxon>Eukaryota</taxon>
        <taxon>Fungi</taxon>
        <taxon>Dikarya</taxon>
        <taxon>Ascomycota</taxon>
        <taxon>Pezizomycotina</taxon>
        <taxon>Sordariomycetes</taxon>
        <taxon>Hypocreomycetidae</taxon>
        <taxon>Glomerellales</taxon>
        <taxon>Plectosphaerellaceae</taxon>
        <taxon>Plectosphaerella</taxon>
    </lineage>
</organism>
<evidence type="ECO:0000313" key="3">
    <source>
        <dbReference type="Proteomes" id="UP000813385"/>
    </source>
</evidence>
<dbReference type="Proteomes" id="UP000813385">
    <property type="component" value="Unassembled WGS sequence"/>
</dbReference>
<feature type="compositionally biased region" description="Polar residues" evidence="1">
    <location>
        <begin position="46"/>
        <end position="58"/>
    </location>
</feature>
<evidence type="ECO:0000313" key="2">
    <source>
        <dbReference type="EMBL" id="KAH7361549.1"/>
    </source>
</evidence>
<dbReference type="EMBL" id="JAGPXD010000003">
    <property type="protein sequence ID" value="KAH7361549.1"/>
    <property type="molecule type" value="Genomic_DNA"/>
</dbReference>
<feature type="region of interest" description="Disordered" evidence="1">
    <location>
        <begin position="30"/>
        <end position="71"/>
    </location>
</feature>
<protein>
    <submittedName>
        <fullName evidence="2">Uncharacterized protein</fullName>
    </submittedName>
</protein>
<feature type="region of interest" description="Disordered" evidence="1">
    <location>
        <begin position="118"/>
        <end position="143"/>
    </location>
</feature>
<sequence>MEVLRLNSFGRRKSLKMTLLSSQQVVITTWHHREQPKPTGKVNSGRGLSSDNESNNGVRNAMPAPTPSGQNRAIVEPVQTHMRTRQMNVPMRPGSRNSMDQSKKDLLSVNQRWNVAARDRPKRPKVDRRPFEADLGSDSQRSHARHLGLALDNGEILLDKFTGKMSFQQFMQGRQPRQVRCQVRTSTSPTWTRNKSTLPLPPSGSP</sequence>
<accession>A0A8K0TBC1</accession>
<proteinExistence type="predicted"/>
<evidence type="ECO:0000256" key="1">
    <source>
        <dbReference type="SAM" id="MobiDB-lite"/>
    </source>
</evidence>
<comment type="caution">
    <text evidence="2">The sequence shown here is derived from an EMBL/GenBank/DDBJ whole genome shotgun (WGS) entry which is preliminary data.</text>
</comment>
<keyword evidence="3" id="KW-1185">Reference proteome</keyword>
<feature type="region of interest" description="Disordered" evidence="1">
    <location>
        <begin position="184"/>
        <end position="206"/>
    </location>
</feature>
<name>A0A8K0TBC1_9PEZI</name>
<dbReference type="AlphaFoldDB" id="A0A8K0TBC1"/>